<organism evidence="10 11">
    <name type="scientific">Microthyrium microscopicum</name>
    <dbReference type="NCBI Taxonomy" id="703497"/>
    <lineage>
        <taxon>Eukaryota</taxon>
        <taxon>Fungi</taxon>
        <taxon>Dikarya</taxon>
        <taxon>Ascomycota</taxon>
        <taxon>Pezizomycotina</taxon>
        <taxon>Dothideomycetes</taxon>
        <taxon>Dothideomycetes incertae sedis</taxon>
        <taxon>Microthyriales</taxon>
        <taxon>Microthyriaceae</taxon>
        <taxon>Microthyrium</taxon>
    </lineage>
</organism>
<feature type="transmembrane region" description="Helical" evidence="6">
    <location>
        <begin position="221"/>
        <end position="243"/>
    </location>
</feature>
<evidence type="ECO:0000256" key="6">
    <source>
        <dbReference type="SAM" id="Phobius"/>
    </source>
</evidence>
<feature type="transmembrane region" description="Helical" evidence="6">
    <location>
        <begin position="773"/>
        <end position="799"/>
    </location>
</feature>
<feature type="compositionally biased region" description="Basic and acidic residues" evidence="5">
    <location>
        <begin position="424"/>
        <end position="436"/>
    </location>
</feature>
<evidence type="ECO:0000256" key="5">
    <source>
        <dbReference type="SAM" id="MobiDB-lite"/>
    </source>
</evidence>
<feature type="transmembrane region" description="Helical" evidence="6">
    <location>
        <begin position="192"/>
        <end position="215"/>
    </location>
</feature>
<dbReference type="PANTHER" id="PTHR37994">
    <property type="entry name" value="ARAE_2_N DOMAIN-CONTAINING PROTEIN-RELATED"/>
    <property type="match status" value="1"/>
</dbReference>
<accession>A0A6A6U5W5</accession>
<dbReference type="InterPro" id="IPR049453">
    <property type="entry name" value="Memb_transporter_dom"/>
</dbReference>
<feature type="transmembrane region" description="Helical" evidence="6">
    <location>
        <begin position="684"/>
        <end position="705"/>
    </location>
</feature>
<feature type="transmembrane region" description="Helical" evidence="6">
    <location>
        <begin position="662"/>
        <end position="678"/>
    </location>
</feature>
<dbReference type="OrthoDB" id="2274698at2759"/>
<gene>
    <name evidence="10" type="ORF">BT63DRAFT_427445</name>
</gene>
<dbReference type="Pfam" id="PF10337">
    <property type="entry name" value="ArAE_2_N"/>
    <property type="match status" value="1"/>
</dbReference>
<keyword evidence="2 6" id="KW-0812">Transmembrane</keyword>
<keyword evidence="3 6" id="KW-1133">Transmembrane helix</keyword>
<evidence type="ECO:0000256" key="4">
    <source>
        <dbReference type="ARBA" id="ARBA00023136"/>
    </source>
</evidence>
<feature type="transmembrane region" description="Helical" evidence="6">
    <location>
        <begin position="49"/>
        <end position="70"/>
    </location>
</feature>
<sequence length="1053" mass="116463">MSNQNIRNTDSSDEIKPGSGHNEEKSTAAPPKAGKPKGKSGKGFLGLDLDLITILLMAKGALAPTIVLAMAQATSIASMLGTLGYLSAIISLFSMPILPRAKYLQGLVINATGMAIAVAGSLLTIYCVTEARRHTSPPATAAAGAPVGTTPSQTQVPYNASASAVAAVWLFFWIWLGNVVRHRLPQAQQACIMFCILTTVSTMNSPLFPTMTYAITFIKTLLKAVFLGLGIATGVALFIVPVASRTIVGKIFTGLLMSIKGCLTSYGALLKSFESEDAMADMLVADREPRAEVKAARAAIKGTSALQAKLQVELPFAKREVGIGKLGPDDMKELNERIRFVLLPTLGLESITGLFQHFAVLRNWTEERIGSLNPEEQADRDAAVKDWISNMQLVHKNFAEIIGVMKDAIDHVLIRLELIPTPKDRTKKAQDAKAEDVESTAQTTAPGTSGFAEYLDRKSSQFYSEKHLTLVEWGRRRGITWPDNFFDHPDTAPIDMPQTMDTETKIRKQQNQRQLYLLLYMEFLLFRMSRSLLDMVLFVDGLVANGHMKRNRLIIPSLKRIRRLFMDIFARDNISSTDGAMRDHSDGSHQVYMGASYDVMKDPEHLAPTNAYQRAGDLFRQISVFLESSAAAFGFRAAVAAMAVAIPAFLRDTQHFSNQYRLFWAVIMVAISMSPTAGQSLFGFLLRSSGTVIAMLLSWVTYYVAGNGKTPGILVLYWFFAACGLYMPLKKPQFLMIGIISSVTLTLIIGYELEARKLGKTAIAASGQVYLGILVFAPVRLATVLAGLFVGFIFTIFPYPISEHSQLRRDLGASLYMLANYYSSVHETMAHRIKGDYNTKTDKNDPARRLEKVRIKLFTKQLLMINSMKTYSNFSRWEIPIGGKFPKKQYDDIITSIENITNYMSLISYASMSFSYLDDSGKISQWARSFRQLVAEVGPTSHETIMLLTLLSGAIRDGRPLPPYMPSPSPYQLSEKLEKMDEDILSIRHINEPGYAAFAVLQLAARCIVVDMETLVARVKDLVGEMDFGFHVVDSVNSSVEGIEVDKNKNKHD</sequence>
<comment type="subcellular location">
    <subcellularLocation>
        <location evidence="1">Membrane</location>
        <topology evidence="1">Multi-pass membrane protein</topology>
    </subcellularLocation>
</comment>
<evidence type="ECO:0000256" key="1">
    <source>
        <dbReference type="ARBA" id="ARBA00004141"/>
    </source>
</evidence>
<dbReference type="InterPro" id="IPR018823">
    <property type="entry name" value="ArAE_2_N"/>
</dbReference>
<evidence type="ECO:0008006" key="12">
    <source>
        <dbReference type="Google" id="ProtNLM"/>
    </source>
</evidence>
<feature type="transmembrane region" description="Helical" evidence="6">
    <location>
        <begin position="76"/>
        <end position="95"/>
    </location>
</feature>
<dbReference type="Pfam" id="PF10334">
    <property type="entry name" value="BRE4"/>
    <property type="match status" value="1"/>
</dbReference>
<feature type="domain" description="Integral membrane bound transporter" evidence="9">
    <location>
        <begin position="656"/>
        <end position="794"/>
    </location>
</feature>
<feature type="transmembrane region" description="Helical" evidence="6">
    <location>
        <begin position="630"/>
        <end position="650"/>
    </location>
</feature>
<dbReference type="PANTHER" id="PTHR37994:SF4">
    <property type="entry name" value="ER TRANSPORTER 6TM N-TERMINAL DOMAIN-CONTAINING PROTEIN-RELATED"/>
    <property type="match status" value="1"/>
</dbReference>
<feature type="compositionally biased region" description="Basic and acidic residues" evidence="5">
    <location>
        <begin position="13"/>
        <end position="26"/>
    </location>
</feature>
<reference evidence="10" key="1">
    <citation type="journal article" date="2020" name="Stud. Mycol.">
        <title>101 Dothideomycetes genomes: a test case for predicting lifestyles and emergence of pathogens.</title>
        <authorList>
            <person name="Haridas S."/>
            <person name="Albert R."/>
            <person name="Binder M."/>
            <person name="Bloem J."/>
            <person name="Labutti K."/>
            <person name="Salamov A."/>
            <person name="Andreopoulos B."/>
            <person name="Baker S."/>
            <person name="Barry K."/>
            <person name="Bills G."/>
            <person name="Bluhm B."/>
            <person name="Cannon C."/>
            <person name="Castanera R."/>
            <person name="Culley D."/>
            <person name="Daum C."/>
            <person name="Ezra D."/>
            <person name="Gonzalez J."/>
            <person name="Henrissat B."/>
            <person name="Kuo A."/>
            <person name="Liang C."/>
            <person name="Lipzen A."/>
            <person name="Lutzoni F."/>
            <person name="Magnuson J."/>
            <person name="Mondo S."/>
            <person name="Nolan M."/>
            <person name="Ohm R."/>
            <person name="Pangilinan J."/>
            <person name="Park H.-J."/>
            <person name="Ramirez L."/>
            <person name="Alfaro M."/>
            <person name="Sun H."/>
            <person name="Tritt A."/>
            <person name="Yoshinaga Y."/>
            <person name="Zwiers L.-H."/>
            <person name="Turgeon B."/>
            <person name="Goodwin S."/>
            <person name="Spatafora J."/>
            <person name="Crous P."/>
            <person name="Grigoriev I."/>
        </authorList>
    </citation>
    <scope>NUCLEOTIDE SEQUENCE</scope>
    <source>
        <strain evidence="10">CBS 115976</strain>
    </source>
</reference>
<evidence type="ECO:0000313" key="10">
    <source>
        <dbReference type="EMBL" id="KAF2667026.1"/>
    </source>
</evidence>
<evidence type="ECO:0000256" key="2">
    <source>
        <dbReference type="ARBA" id="ARBA00022692"/>
    </source>
</evidence>
<feature type="transmembrane region" description="Helical" evidence="6">
    <location>
        <begin position="107"/>
        <end position="126"/>
    </location>
</feature>
<dbReference type="GO" id="GO:0016020">
    <property type="term" value="C:membrane"/>
    <property type="evidence" value="ECO:0007669"/>
    <property type="project" value="UniProtKB-SubCell"/>
</dbReference>
<evidence type="ECO:0000259" key="7">
    <source>
        <dbReference type="Pfam" id="PF10334"/>
    </source>
</evidence>
<feature type="region of interest" description="Disordered" evidence="5">
    <location>
        <begin position="1"/>
        <end position="39"/>
    </location>
</feature>
<feature type="transmembrane region" description="Helical" evidence="6">
    <location>
        <begin position="735"/>
        <end position="753"/>
    </location>
</feature>
<dbReference type="Pfam" id="PF13515">
    <property type="entry name" value="FUSC_2"/>
    <property type="match status" value="1"/>
</dbReference>
<evidence type="ECO:0000259" key="8">
    <source>
        <dbReference type="Pfam" id="PF10337"/>
    </source>
</evidence>
<dbReference type="Proteomes" id="UP000799302">
    <property type="component" value="Unassembled WGS sequence"/>
</dbReference>
<feature type="transmembrane region" description="Helical" evidence="6">
    <location>
        <begin position="160"/>
        <end position="180"/>
    </location>
</feature>
<feature type="region of interest" description="Disordered" evidence="5">
    <location>
        <begin position="424"/>
        <end position="445"/>
    </location>
</feature>
<feature type="domain" description="DUF2421" evidence="7">
    <location>
        <begin position="798"/>
        <end position="1025"/>
    </location>
</feature>
<evidence type="ECO:0000313" key="11">
    <source>
        <dbReference type="Proteomes" id="UP000799302"/>
    </source>
</evidence>
<proteinExistence type="predicted"/>
<dbReference type="EMBL" id="MU004238">
    <property type="protein sequence ID" value="KAF2667026.1"/>
    <property type="molecule type" value="Genomic_DNA"/>
</dbReference>
<keyword evidence="11" id="KW-1185">Reference proteome</keyword>
<protein>
    <recommendedName>
        <fullName evidence="12">ER transporter 6TM N-terminal domain-containing protein</fullName>
    </recommendedName>
</protein>
<keyword evidence="4 6" id="KW-0472">Membrane</keyword>
<dbReference type="AlphaFoldDB" id="A0A6A6U5W5"/>
<dbReference type="InterPro" id="IPR018820">
    <property type="entry name" value="BRE4-related_DUF2421"/>
</dbReference>
<evidence type="ECO:0000259" key="9">
    <source>
        <dbReference type="Pfam" id="PF13515"/>
    </source>
</evidence>
<feature type="domain" description="Putative ER transporter 6TM N-terminal" evidence="8">
    <location>
        <begin position="44"/>
        <end position="426"/>
    </location>
</feature>
<feature type="transmembrane region" description="Helical" evidence="6">
    <location>
        <begin position="712"/>
        <end position="729"/>
    </location>
</feature>
<evidence type="ECO:0000256" key="3">
    <source>
        <dbReference type="ARBA" id="ARBA00022989"/>
    </source>
</evidence>
<name>A0A6A6U5W5_9PEZI</name>